<evidence type="ECO:0000259" key="9">
    <source>
        <dbReference type="PROSITE" id="PS51332"/>
    </source>
</evidence>
<evidence type="ECO:0000256" key="4">
    <source>
        <dbReference type="ARBA" id="ARBA00022691"/>
    </source>
</evidence>
<dbReference type="Gene3D" id="3.40.50.280">
    <property type="entry name" value="Cobalamin-binding domain"/>
    <property type="match status" value="1"/>
</dbReference>
<dbReference type="Proteomes" id="UP001467690">
    <property type="component" value="Unassembled WGS sequence"/>
</dbReference>
<dbReference type="InterPro" id="IPR007197">
    <property type="entry name" value="rSAM"/>
</dbReference>
<dbReference type="PROSITE" id="PS51918">
    <property type="entry name" value="RADICAL_SAM"/>
    <property type="match status" value="1"/>
</dbReference>
<keyword evidence="7" id="KW-0411">Iron-sulfur</keyword>
<name>A0ABV1RGX0_9ALTE</name>
<evidence type="ECO:0000256" key="7">
    <source>
        <dbReference type="ARBA" id="ARBA00023014"/>
    </source>
</evidence>
<dbReference type="InterPro" id="IPR006638">
    <property type="entry name" value="Elp3/MiaA/NifB-like_rSAM"/>
</dbReference>
<dbReference type="SFLD" id="SFLDS00029">
    <property type="entry name" value="Radical_SAM"/>
    <property type="match status" value="1"/>
</dbReference>
<evidence type="ECO:0000256" key="1">
    <source>
        <dbReference type="ARBA" id="ARBA00001966"/>
    </source>
</evidence>
<keyword evidence="4" id="KW-0949">S-adenosyl-L-methionine</keyword>
<proteinExistence type="predicted"/>
<dbReference type="SFLD" id="SFLDG01082">
    <property type="entry name" value="B12-binding_domain_containing"/>
    <property type="match status" value="1"/>
</dbReference>
<evidence type="ECO:0000256" key="5">
    <source>
        <dbReference type="ARBA" id="ARBA00022723"/>
    </source>
</evidence>
<accession>A0ABV1RGX0</accession>
<dbReference type="InterPro" id="IPR058240">
    <property type="entry name" value="rSAM_sf"/>
</dbReference>
<dbReference type="SUPFAM" id="SSF102114">
    <property type="entry name" value="Radical SAM enzymes"/>
    <property type="match status" value="1"/>
</dbReference>
<dbReference type="SFLD" id="SFLDG01123">
    <property type="entry name" value="methyltransferase_(Class_B)"/>
    <property type="match status" value="1"/>
</dbReference>
<reference evidence="11 12" key="1">
    <citation type="submission" date="2024-06" db="EMBL/GenBank/DDBJ databases">
        <authorList>
            <person name="Chen R.Y."/>
        </authorList>
    </citation>
    <scope>NUCLEOTIDE SEQUENCE [LARGE SCALE GENOMIC DNA]</scope>
    <source>
        <strain evidence="11 12">D2</strain>
    </source>
</reference>
<sequence length="568" mass="65093">MAIKQNLYDPNPNPFDKNKIEKESGEKDNSSDKQKLRNPGMQAKNYDPKMDIQQYTVSDPKRSADPNPRIKINYEGDSFRATKGPRNYPLRNLAKGEKRARVLFVTMDQYDQLPNFTSGPAYLAAVLENNDYYVEIFHGTCYHLGPKDLESFLLERETFDYIGIGYLSNYIHDCIEHCKAIRSASPKSKIILGGNGFTPLPGFYLAKTGADYGISGEAENSMLNLLNALSCGEDIHDLPSISYRDGDEIFVSKKREPVPDIKTIPWPAYHLYPLEKYIQYQNTGYHKGRNFFVILSSRGCPYVCNFCYRLETGHRHRPFDDFLGEMQLLNDKYNVDDFGFSDELFMTSKSHVRQFCEKMIKAMDQGDIPRVSWATTGRFNIVDKEIAEIMAAAGCRQILYGLESGDTSALERMNKKTSEQMIRDGVKYTQQAGMDVSLPCMFGNIGETEESIKKTVKILLDCKPDEYRLLRPVTPYPGSPLYEYALKNGLLKDHEDFFQLSRNPDLMTVNFTEMSNEQFYNALYKANEELITAYHLEMIEQEKQVFKTMYFKDDDSSFVPHTQGIRGG</sequence>
<keyword evidence="2" id="KW-0489">Methyltransferase</keyword>
<comment type="cofactor">
    <cofactor evidence="1">
        <name>[4Fe-4S] cluster</name>
        <dbReference type="ChEBI" id="CHEBI:49883"/>
    </cofactor>
</comment>
<evidence type="ECO:0000256" key="8">
    <source>
        <dbReference type="SAM" id="MobiDB-lite"/>
    </source>
</evidence>
<dbReference type="Gene3D" id="3.80.30.20">
    <property type="entry name" value="tm_1862 like domain"/>
    <property type="match status" value="1"/>
</dbReference>
<organism evidence="11 12">
    <name type="scientific">Catenovulum sediminis</name>
    <dbReference type="NCBI Taxonomy" id="1740262"/>
    <lineage>
        <taxon>Bacteria</taxon>
        <taxon>Pseudomonadati</taxon>
        <taxon>Pseudomonadota</taxon>
        <taxon>Gammaproteobacteria</taxon>
        <taxon>Alteromonadales</taxon>
        <taxon>Alteromonadaceae</taxon>
        <taxon>Catenovulum</taxon>
    </lineage>
</organism>
<keyword evidence="6" id="KW-0408">Iron</keyword>
<dbReference type="PANTHER" id="PTHR43409:SF7">
    <property type="entry name" value="BLL1977 PROTEIN"/>
    <property type="match status" value="1"/>
</dbReference>
<dbReference type="PANTHER" id="PTHR43409">
    <property type="entry name" value="ANAEROBIC MAGNESIUM-PROTOPORPHYRIN IX MONOMETHYL ESTER CYCLASE-RELATED"/>
    <property type="match status" value="1"/>
</dbReference>
<gene>
    <name evidence="11" type="ORF">ABS311_09840</name>
</gene>
<evidence type="ECO:0000256" key="6">
    <source>
        <dbReference type="ARBA" id="ARBA00023004"/>
    </source>
</evidence>
<dbReference type="Pfam" id="PF04055">
    <property type="entry name" value="Radical_SAM"/>
    <property type="match status" value="1"/>
</dbReference>
<evidence type="ECO:0000313" key="11">
    <source>
        <dbReference type="EMBL" id="MER2492182.1"/>
    </source>
</evidence>
<dbReference type="Pfam" id="PF02310">
    <property type="entry name" value="B12-binding"/>
    <property type="match status" value="1"/>
</dbReference>
<keyword evidence="3" id="KW-0808">Transferase</keyword>
<comment type="caution">
    <text evidence="11">The sequence shown here is derived from an EMBL/GenBank/DDBJ whole genome shotgun (WGS) entry which is preliminary data.</text>
</comment>
<evidence type="ECO:0000256" key="3">
    <source>
        <dbReference type="ARBA" id="ARBA00022679"/>
    </source>
</evidence>
<protein>
    <submittedName>
        <fullName evidence="11">Radical SAM protein</fullName>
    </submittedName>
</protein>
<feature type="domain" description="Radical SAM core" evidence="10">
    <location>
        <begin position="286"/>
        <end position="512"/>
    </location>
</feature>
<evidence type="ECO:0000256" key="2">
    <source>
        <dbReference type="ARBA" id="ARBA00022603"/>
    </source>
</evidence>
<feature type="domain" description="B12-binding" evidence="9">
    <location>
        <begin position="99"/>
        <end position="236"/>
    </location>
</feature>
<dbReference type="RefSeq" id="WP_350401687.1">
    <property type="nucleotide sequence ID" value="NZ_JBELOE010000200.1"/>
</dbReference>
<dbReference type="CDD" id="cd01335">
    <property type="entry name" value="Radical_SAM"/>
    <property type="match status" value="1"/>
</dbReference>
<evidence type="ECO:0000313" key="12">
    <source>
        <dbReference type="Proteomes" id="UP001467690"/>
    </source>
</evidence>
<feature type="compositionally biased region" description="Basic and acidic residues" evidence="8">
    <location>
        <begin position="16"/>
        <end position="35"/>
    </location>
</feature>
<feature type="region of interest" description="Disordered" evidence="8">
    <location>
        <begin position="1"/>
        <end position="69"/>
    </location>
</feature>
<dbReference type="EMBL" id="JBELOE010000200">
    <property type="protein sequence ID" value="MER2492182.1"/>
    <property type="molecule type" value="Genomic_DNA"/>
</dbReference>
<dbReference type="InterPro" id="IPR051198">
    <property type="entry name" value="BchE-like"/>
</dbReference>
<evidence type="ECO:0000259" key="10">
    <source>
        <dbReference type="PROSITE" id="PS51918"/>
    </source>
</evidence>
<keyword evidence="12" id="KW-1185">Reference proteome</keyword>
<dbReference type="InterPro" id="IPR023404">
    <property type="entry name" value="rSAM_horseshoe"/>
</dbReference>
<dbReference type="PROSITE" id="PS51332">
    <property type="entry name" value="B12_BINDING"/>
    <property type="match status" value="1"/>
</dbReference>
<dbReference type="InterPro" id="IPR034466">
    <property type="entry name" value="Methyltransferase_Class_B"/>
</dbReference>
<dbReference type="InterPro" id="IPR006158">
    <property type="entry name" value="Cobalamin-bd"/>
</dbReference>
<keyword evidence="5" id="KW-0479">Metal-binding</keyword>
<dbReference type="SMART" id="SM00729">
    <property type="entry name" value="Elp3"/>
    <property type="match status" value="1"/>
</dbReference>